<evidence type="ECO:0000256" key="3">
    <source>
        <dbReference type="ARBA" id="ARBA00023242"/>
    </source>
</evidence>
<dbReference type="Proteomes" id="UP000326877">
    <property type="component" value="Unassembled WGS sequence"/>
</dbReference>
<keyword evidence="3" id="KW-0539">Nucleus</keyword>
<sequence length="651" mass="72290">MSSAGIGADLLHFKMSEHDYADNNLSRHAPLQPLIDALDNNTSSGNLMEDCSDSCSHSPLLNTLCSGPNARIISPDIASFIKEEVTKSGLDSLYPNLANIILRTPITIPQNHPSNAMLDFEPQNKRMMRTPLPSDSEIQDLLSTYFRSFNSLYPLFQEPTLRNLFQEALVLETHLDAGSWACIHAVMAISYKLQLWNTSTPDRTVDAAWMYFNAAVRLLPDIITSGTSLRNIQALSIMSVFLQGSMHFNNALSILGIAVNQASGLTESLEPHSVISEETATQHVLYILDKEFSFQSGLPSLIKSQYPLVQPMLENNCKGFVSGQFGESQWFLQHSSSLATVTEHIYQALYSASAKDERPEYLLKLTGGLDQQLEIWRNTLPPEISSSLSCSNGDNSPHRFPTALLTLMYNNCLIAIHRLEAIHCPYTGLLSRIEPSSPLLSCIRSSARRRTEAALASIHLVQHLASFDDCPFWLIPSYIVDAVLVLLTSVIIDTDDIYTLEISRAVDSAVSFIQLANDRSSGEFSQILRISSGAVEIVRKISRKRNDNIEARRRAQVAIQNSLKELHHVRERRRNQRTVQGNSELPSICRPALPSAKSESLLATAFAAPQSPREGIQLDRPSQNRGSGLEPGTHPGRLDVDISWEDFILDI</sequence>
<dbReference type="PANTHER" id="PTHR46910:SF25">
    <property type="entry name" value="ABC-TRANSPORTER-REGULATING TRANSCRIPTION FACTOR"/>
    <property type="match status" value="1"/>
</dbReference>
<reference evidence="6" key="1">
    <citation type="submission" date="2019-04" db="EMBL/GenBank/DDBJ databases">
        <title>Friends and foes A comparative genomics studyof 23 Aspergillus species from section Flavi.</title>
        <authorList>
            <consortium name="DOE Joint Genome Institute"/>
            <person name="Kjaerbolling I."/>
            <person name="Vesth T."/>
            <person name="Frisvad J.C."/>
            <person name="Nybo J.L."/>
            <person name="Theobald S."/>
            <person name="Kildgaard S."/>
            <person name="Isbrandt T."/>
            <person name="Kuo A."/>
            <person name="Sato A."/>
            <person name="Lyhne E.K."/>
            <person name="Kogle M.E."/>
            <person name="Wiebenga A."/>
            <person name="Kun R.S."/>
            <person name="Lubbers R.J."/>
            <person name="Makela M.R."/>
            <person name="Barry K."/>
            <person name="Chovatia M."/>
            <person name="Clum A."/>
            <person name="Daum C."/>
            <person name="Haridas S."/>
            <person name="He G."/>
            <person name="LaButti K."/>
            <person name="Lipzen A."/>
            <person name="Mondo S."/>
            <person name="Riley R."/>
            <person name="Salamov A."/>
            <person name="Simmons B.A."/>
            <person name="Magnuson J.K."/>
            <person name="Henrissat B."/>
            <person name="Mortensen U.H."/>
            <person name="Larsen T.O."/>
            <person name="Devries R.P."/>
            <person name="Grigoriev I.V."/>
            <person name="Machida M."/>
            <person name="Baker S.E."/>
            <person name="Andersen M.R."/>
        </authorList>
    </citation>
    <scope>NUCLEOTIDE SEQUENCE [LARGE SCALE GENOMIC DNA]</scope>
    <source>
        <strain evidence="6">IBT 14317</strain>
    </source>
</reference>
<proteinExistence type="predicted"/>
<evidence type="ECO:0000256" key="4">
    <source>
        <dbReference type="SAM" id="MobiDB-lite"/>
    </source>
</evidence>
<accession>A0A5N7CAL9</accession>
<name>A0A5N7CAL9_PETAA</name>
<feature type="region of interest" description="Disordered" evidence="4">
    <location>
        <begin position="608"/>
        <end position="637"/>
    </location>
</feature>
<organism evidence="6">
    <name type="scientific">Petromyces alliaceus</name>
    <name type="common">Aspergillus alliaceus</name>
    <dbReference type="NCBI Taxonomy" id="209559"/>
    <lineage>
        <taxon>Eukaryota</taxon>
        <taxon>Fungi</taxon>
        <taxon>Dikarya</taxon>
        <taxon>Ascomycota</taxon>
        <taxon>Pezizomycotina</taxon>
        <taxon>Eurotiomycetes</taxon>
        <taxon>Eurotiomycetidae</taxon>
        <taxon>Eurotiales</taxon>
        <taxon>Aspergillaceae</taxon>
        <taxon>Aspergillus</taxon>
        <taxon>Aspergillus subgen. Circumdati</taxon>
    </lineage>
</organism>
<dbReference type="OrthoDB" id="3266505at2759"/>
<dbReference type="PANTHER" id="PTHR46910">
    <property type="entry name" value="TRANSCRIPTION FACTOR PDR1"/>
    <property type="match status" value="1"/>
</dbReference>
<keyword evidence="2" id="KW-0804">Transcription</keyword>
<dbReference type="AlphaFoldDB" id="A0A5N7CAL9"/>
<dbReference type="Pfam" id="PF04082">
    <property type="entry name" value="Fungal_trans"/>
    <property type="match status" value="1"/>
</dbReference>
<evidence type="ECO:0000256" key="2">
    <source>
        <dbReference type="ARBA" id="ARBA00023163"/>
    </source>
</evidence>
<dbReference type="CDD" id="cd12148">
    <property type="entry name" value="fungal_TF_MHR"/>
    <property type="match status" value="1"/>
</dbReference>
<feature type="domain" description="Xylanolytic transcriptional activator regulatory" evidence="5">
    <location>
        <begin position="142"/>
        <end position="377"/>
    </location>
</feature>
<dbReference type="InterPro" id="IPR007219">
    <property type="entry name" value="XnlR_reg_dom"/>
</dbReference>
<gene>
    <name evidence="6" type="ORF">BDV23DRAFT_153529</name>
</gene>
<dbReference type="InterPro" id="IPR050987">
    <property type="entry name" value="AtrR-like"/>
</dbReference>
<dbReference type="GO" id="GO:0003700">
    <property type="term" value="F:DNA-binding transcription factor activity"/>
    <property type="evidence" value="ECO:0007669"/>
    <property type="project" value="InterPro"/>
</dbReference>
<evidence type="ECO:0000256" key="1">
    <source>
        <dbReference type="ARBA" id="ARBA00023015"/>
    </source>
</evidence>
<dbReference type="GO" id="GO:0006351">
    <property type="term" value="P:DNA-templated transcription"/>
    <property type="evidence" value="ECO:0007669"/>
    <property type="project" value="InterPro"/>
</dbReference>
<dbReference type="GO" id="GO:0008270">
    <property type="term" value="F:zinc ion binding"/>
    <property type="evidence" value="ECO:0007669"/>
    <property type="project" value="InterPro"/>
</dbReference>
<dbReference type="EMBL" id="ML735247">
    <property type="protein sequence ID" value="KAE8391165.1"/>
    <property type="molecule type" value="Genomic_DNA"/>
</dbReference>
<protein>
    <recommendedName>
        <fullName evidence="5">Xylanolytic transcriptional activator regulatory domain-containing protein</fullName>
    </recommendedName>
</protein>
<evidence type="ECO:0000313" key="6">
    <source>
        <dbReference type="EMBL" id="KAE8391165.1"/>
    </source>
</evidence>
<evidence type="ECO:0000259" key="5">
    <source>
        <dbReference type="Pfam" id="PF04082"/>
    </source>
</evidence>
<keyword evidence="1" id="KW-0805">Transcription regulation</keyword>
<dbReference type="GO" id="GO:0003677">
    <property type="term" value="F:DNA binding"/>
    <property type="evidence" value="ECO:0007669"/>
    <property type="project" value="InterPro"/>
</dbReference>